<dbReference type="KEGG" id="lez:GLE_5278"/>
<gene>
    <name evidence="2" type="ORF">GLE_5278</name>
</gene>
<feature type="chain" id="PRO_5006595068" description="Transporter" evidence="1">
    <location>
        <begin position="28"/>
        <end position="260"/>
    </location>
</feature>
<dbReference type="STRING" id="69.GLE_5278"/>
<reference evidence="2 3" key="1">
    <citation type="submission" date="2015-11" db="EMBL/GenBank/DDBJ databases">
        <title>Genome sequences of Lysobacter enzymogenes strain C3 and Lysobacter antibioticus ATCC 29479.</title>
        <authorList>
            <person name="Kobayashi D.Y."/>
        </authorList>
    </citation>
    <scope>NUCLEOTIDE SEQUENCE [LARGE SCALE GENOMIC DNA]</scope>
    <source>
        <strain evidence="2 3">C3</strain>
    </source>
</reference>
<name>A0A0S2DPG6_LYSEN</name>
<organism evidence="2 3">
    <name type="scientific">Lysobacter enzymogenes</name>
    <dbReference type="NCBI Taxonomy" id="69"/>
    <lineage>
        <taxon>Bacteria</taxon>
        <taxon>Pseudomonadati</taxon>
        <taxon>Pseudomonadota</taxon>
        <taxon>Gammaproteobacteria</taxon>
        <taxon>Lysobacterales</taxon>
        <taxon>Lysobacteraceae</taxon>
        <taxon>Lysobacter</taxon>
    </lineage>
</organism>
<feature type="signal peptide" evidence="1">
    <location>
        <begin position="1"/>
        <end position="27"/>
    </location>
</feature>
<dbReference type="Proteomes" id="UP000061569">
    <property type="component" value="Chromosome"/>
</dbReference>
<dbReference type="EMBL" id="CP013140">
    <property type="protein sequence ID" value="ALN60619.1"/>
    <property type="molecule type" value="Genomic_DNA"/>
</dbReference>
<accession>A0A0S2DPG6</accession>
<dbReference type="PATRIC" id="fig|69.6.peg.5196"/>
<evidence type="ECO:0000256" key="1">
    <source>
        <dbReference type="SAM" id="SignalP"/>
    </source>
</evidence>
<dbReference type="InterPro" id="IPR025737">
    <property type="entry name" value="FApF"/>
</dbReference>
<proteinExistence type="predicted"/>
<evidence type="ECO:0000313" key="2">
    <source>
        <dbReference type="EMBL" id="ALN60619.1"/>
    </source>
</evidence>
<dbReference type="Pfam" id="PF13557">
    <property type="entry name" value="Phenol_MetA_deg"/>
    <property type="match status" value="1"/>
</dbReference>
<evidence type="ECO:0000313" key="3">
    <source>
        <dbReference type="Proteomes" id="UP000061569"/>
    </source>
</evidence>
<evidence type="ECO:0008006" key="4">
    <source>
        <dbReference type="Google" id="ProtNLM"/>
    </source>
</evidence>
<sequence>MDQALSPRRAALAWLATALVAPALAQAQTDTPAFDRPGIAFSTGTLPRGGFAWEQGLPDFERDRSGGVRSTGYSAATTLRLGLTDRLELQLSGSPYNYSRQRGGGQRDSARGAGDTALALKLALPSRHEKFSWGLLGSAAVATGDRDFSDGRDQYALGATVAYDFDDATSGSLYLNVERSGGADAWTFSPSLSRAFGARWGGYVEAGWTRTERAPDTGVAGAGVTFMATPTIQLDASLDAGLNDAAPDWQGGIGVSVFFD</sequence>
<protein>
    <recommendedName>
        <fullName evidence="4">Transporter</fullName>
    </recommendedName>
</protein>
<keyword evidence="1" id="KW-0732">Signal</keyword>
<dbReference type="AlphaFoldDB" id="A0A0S2DPG6"/>